<dbReference type="EC" id="3.1.21.-" evidence="16"/>
<dbReference type="GO" id="GO:0005198">
    <property type="term" value="F:structural molecule activity"/>
    <property type="evidence" value="ECO:0007669"/>
    <property type="project" value="InterPro"/>
</dbReference>
<evidence type="ECO:0000256" key="16">
    <source>
        <dbReference type="RuleBase" id="RU361249"/>
    </source>
</evidence>
<evidence type="ECO:0000256" key="3">
    <source>
        <dbReference type="ARBA" id="ARBA00022562"/>
    </source>
</evidence>
<evidence type="ECO:0000256" key="13">
    <source>
        <dbReference type="ARBA" id="ARBA00023125"/>
    </source>
</evidence>
<keyword evidence="16" id="KW-0347">Helicase</keyword>
<dbReference type="EMBL" id="KT214383">
    <property type="protein sequence ID" value="ANA76345.1"/>
    <property type="molecule type" value="Genomic_DNA"/>
</dbReference>
<dbReference type="Pfam" id="PF00799">
    <property type="entry name" value="Gemini_AL1"/>
    <property type="match status" value="1"/>
</dbReference>
<comment type="domain">
    <text evidence="16">There are 3 rolling circle replication (RCR) motifs. RCR-2 is probably involved in metal coordination. RCR-3 is required for phosphodiester bond cleavage for initiation of RCR.</text>
</comment>
<keyword evidence="13 16" id="KW-0238">DNA-binding</keyword>
<dbReference type="GO" id="GO:0006260">
    <property type="term" value="P:DNA replication"/>
    <property type="evidence" value="ECO:0007669"/>
    <property type="project" value="UniProtKB-KW"/>
</dbReference>
<keyword evidence="16" id="KW-0511">Multifunctional enzyme</keyword>
<comment type="cofactor">
    <cofactor evidence="15">
        <name>Mg(2+)</name>
        <dbReference type="ChEBI" id="CHEBI:18420"/>
    </cofactor>
    <cofactor evidence="15">
        <name>Mn(2+)</name>
        <dbReference type="ChEBI" id="CHEBI:29035"/>
    </cofactor>
    <text evidence="15">Divalent metal cations, possibly Mg(2+) or Mn(2+).</text>
</comment>
<organism evidence="18">
    <name type="scientific">Euphorbia caput-medusae latent virus</name>
    <dbReference type="NCBI Taxonomy" id="1853865"/>
    <lineage>
        <taxon>Viruses</taxon>
        <taxon>Monodnaviria</taxon>
        <taxon>Shotokuvirae</taxon>
        <taxon>Cressdnaviricota</taxon>
        <taxon>Repensiviricetes</taxon>
        <taxon>Geplafuvirales</taxon>
        <taxon>Geminiviridae</taxon>
        <taxon>Capulavirus</taxon>
        <taxon>Capulavirus euphorbiae</taxon>
    </lineage>
</organism>
<accession>A0A161HBW8</accession>
<evidence type="ECO:0000313" key="18">
    <source>
        <dbReference type="EMBL" id="ANA76345.1"/>
    </source>
</evidence>
<evidence type="ECO:0000256" key="11">
    <source>
        <dbReference type="ARBA" id="ARBA00022801"/>
    </source>
</evidence>
<feature type="active site" description="For DNA cleavage activity" evidence="14">
    <location>
        <position position="105"/>
    </location>
</feature>
<dbReference type="SUPFAM" id="SSF55464">
    <property type="entry name" value="Origin of replication-binding domain, RBD-like"/>
    <property type="match status" value="1"/>
</dbReference>
<reference evidence="18" key="1">
    <citation type="journal article" date="2016" name="Virology">
        <title>Molecular characterization and prevalence of two capulaviruses: Alfalfa leaf curl virus from France and Euphorbia caput-medusae latent virus from South Africa.</title>
        <authorList>
            <person name="Bernardo P."/>
            <person name="Muhire B."/>
            <person name="Francois S."/>
            <person name="Deshoux M."/>
            <person name="Hartnady P."/>
            <person name="Farkas K."/>
            <person name="Kraberger S."/>
            <person name="Filloux D."/>
            <person name="Fernandez E."/>
            <person name="Galzi S."/>
            <person name="Ferdinand R."/>
            <person name="Granier M."/>
            <person name="Marais A."/>
            <person name="Monge Blasco P."/>
            <person name="Candresse T."/>
            <person name="Escriu F."/>
            <person name="Varsani A."/>
            <person name="Harkins G.W."/>
            <person name="Martin D.P."/>
            <person name="Roumagnac P."/>
        </authorList>
    </citation>
    <scope>NUCLEOTIDE SEQUENCE</scope>
    <source>
        <strain evidence="18">DAR12_CM162</strain>
    </source>
</reference>
<evidence type="ECO:0000256" key="9">
    <source>
        <dbReference type="ARBA" id="ARBA00022741"/>
    </source>
</evidence>
<dbReference type="GO" id="GO:0016888">
    <property type="term" value="F:DNA endonuclease activity, producing 5'-phosphomonoesters"/>
    <property type="evidence" value="ECO:0007669"/>
    <property type="project" value="InterPro"/>
</dbReference>
<sequence length="331" mass="38751">MPRQPNNTFRLQGKSIFLTYPKCPLLPIFLIDYLYQLLNNFNPTYARVCTENHQDGEPHLHCLVQMDKRFNTTNQRFFDIKDPNRLATYHPNCQVPRRDADVADYIAKGGQFDERGILRASRRSPKKNRDSIWTAILTESTSKSEFLARVQHEQPYVWATQLRNLEYAANSKWPEPITVFEPRFVNFPRIPEPIQQWAETNLFTDQKPDRPITLIIEGPSKTGKTAWARSLGRHNYYCGGVDFSNYDVFALYNVIDDIPFQYLPCKKELLGCQKDFTVNEKYRKKTRIKGGIPTIILCNPDQSYRIALANSEMYEWSTHNVIHIEIKDPFY</sequence>
<dbReference type="GO" id="GO:0005524">
    <property type="term" value="F:ATP binding"/>
    <property type="evidence" value="ECO:0007669"/>
    <property type="project" value="UniProtKB-KW"/>
</dbReference>
<evidence type="ECO:0000256" key="15">
    <source>
        <dbReference type="PIRSR" id="PIRSR601191-2"/>
    </source>
</evidence>
<dbReference type="GO" id="GO:0003677">
    <property type="term" value="F:DNA binding"/>
    <property type="evidence" value="ECO:0007669"/>
    <property type="project" value="UniProtKB-KW"/>
</dbReference>
<dbReference type="GO" id="GO:0042025">
    <property type="term" value="C:host cell nucleus"/>
    <property type="evidence" value="ECO:0007669"/>
    <property type="project" value="UniProtKB-SubCell"/>
</dbReference>
<feature type="binding site" evidence="15">
    <location>
        <position position="59"/>
    </location>
    <ligand>
        <name>a divalent metal cation</name>
        <dbReference type="ChEBI" id="CHEBI:60240"/>
    </ligand>
</feature>
<proteinExistence type="inferred from homology"/>
<name>A0A161HBW8_9GEMI</name>
<comment type="cofactor">
    <cofactor evidence="16">
        <name>Mn(2+)</name>
        <dbReference type="ChEBI" id="CHEBI:29035"/>
    </cofactor>
</comment>
<dbReference type="PROSITE" id="PS52020">
    <property type="entry name" value="CRESS_DNA_REP"/>
    <property type="match status" value="1"/>
</dbReference>
<evidence type="ECO:0000256" key="10">
    <source>
        <dbReference type="ARBA" id="ARBA00022759"/>
    </source>
</evidence>
<evidence type="ECO:0000256" key="2">
    <source>
        <dbReference type="ARBA" id="ARBA00006240"/>
    </source>
</evidence>
<feature type="domain" description="CRESS-DNA virus Rep endonuclease" evidence="17">
    <location>
        <begin position="10"/>
        <end position="118"/>
    </location>
</feature>
<feature type="binding site" evidence="15">
    <location>
        <position position="61"/>
    </location>
    <ligand>
        <name>a divalent metal cation</name>
        <dbReference type="ChEBI" id="CHEBI:60240"/>
    </ligand>
</feature>
<keyword evidence="9 16" id="KW-0547">Nucleotide-binding</keyword>
<dbReference type="InterPro" id="IPR001191">
    <property type="entry name" value="Gemini_AL1_REP"/>
</dbReference>
<keyword evidence="16" id="KW-0067">ATP-binding</keyword>
<dbReference type="GO" id="GO:0046872">
    <property type="term" value="F:metal ion binding"/>
    <property type="evidence" value="ECO:0007669"/>
    <property type="project" value="UniProtKB-KW"/>
</dbReference>
<comment type="subunit">
    <text evidence="16">Homooligomer.</text>
</comment>
<evidence type="ECO:0000256" key="12">
    <source>
        <dbReference type="ARBA" id="ARBA00023124"/>
    </source>
</evidence>
<evidence type="ECO:0000256" key="5">
    <source>
        <dbReference type="ARBA" id="ARBA00022695"/>
    </source>
</evidence>
<evidence type="ECO:0000256" key="8">
    <source>
        <dbReference type="ARBA" id="ARBA00022723"/>
    </source>
</evidence>
<comment type="function">
    <text evidence="16">Essential for the replication of viral ssDNA. The closed circular ssDNA genome is first converted to a superhelical dsDNA. Rep binds a specific region at the genome origin of replication. It introduces an endonucleolytic nick within the conserved sequence 5'-TAATATTAC-3' in the intergenic region of the genome present in all geminiviruses, thereby initiating the rolling circle replication (RCR). Following cleavage, binds covalently to the 5'-phosphate of DNA as a tyrosyl ester. The cleavage gives rise to a free 3'-OH that serves as a primer for the cellular DNA polymerase. The polymerase synthesizes the (+) strand DNA by rolling circle mechanism. After one round of replication, a Rep-catalyzed nucleotidyl transfer reaction releases a circular single-stranded virus genome, thereby terminating the replication. Displays origin-specific DNA cleavage, nucleotidyl transferase, ATPase and helicase activities.</text>
</comment>
<dbReference type="Gene3D" id="3.40.1310.20">
    <property type="match status" value="1"/>
</dbReference>
<keyword evidence="12 16" id="KW-0190">Covalent protein-DNA linkage</keyword>
<evidence type="ECO:0000256" key="7">
    <source>
        <dbReference type="ARBA" id="ARBA00022722"/>
    </source>
</evidence>
<evidence type="ECO:0000256" key="6">
    <source>
        <dbReference type="ARBA" id="ARBA00022705"/>
    </source>
</evidence>
<keyword evidence="4 16" id="KW-0808">Transferase</keyword>
<comment type="similarity">
    <text evidence="2 16">Belongs to the geminiviridae Rep protein family.</text>
</comment>
<keyword evidence="5 16" id="KW-0548">Nucleotidyltransferase</keyword>
<protein>
    <recommendedName>
        <fullName evidence="16">Replication-associated protein</fullName>
        <shortName evidence="16">Rep</shortName>
        <ecNumber evidence="16">3.1.21.-</ecNumber>
    </recommendedName>
</protein>
<keyword evidence="8 15" id="KW-0479">Metal-binding</keyword>
<dbReference type="GO" id="GO:0016779">
    <property type="term" value="F:nucleotidyltransferase activity"/>
    <property type="evidence" value="ECO:0007669"/>
    <property type="project" value="UniProtKB-KW"/>
</dbReference>
<evidence type="ECO:0000256" key="4">
    <source>
        <dbReference type="ARBA" id="ARBA00022679"/>
    </source>
</evidence>
<evidence type="ECO:0000256" key="14">
    <source>
        <dbReference type="PIRSR" id="PIRSR601191-1"/>
    </source>
</evidence>
<dbReference type="InterPro" id="IPR022692">
    <property type="entry name" value="Gemini_AL1_REP_central"/>
</dbReference>
<comment type="subcellular location">
    <subcellularLocation>
        <location evidence="1 16">Host nucleus</location>
    </subcellularLocation>
</comment>
<keyword evidence="10 16" id="KW-0255">Endonuclease</keyword>
<dbReference type="InterPro" id="IPR049912">
    <property type="entry name" value="CRESS_DNA_REP"/>
</dbReference>
<dbReference type="PRINTS" id="PR00227">
    <property type="entry name" value="GEMCOATAL1"/>
</dbReference>
<dbReference type="PRINTS" id="PR00228">
    <property type="entry name" value="GEMCOATCLVL1"/>
</dbReference>
<keyword evidence="6" id="KW-0235">DNA replication</keyword>
<keyword evidence="7 16" id="KW-0540">Nuclease</keyword>
<keyword evidence="3 16" id="KW-1048">Host nucleus</keyword>
<evidence type="ECO:0000259" key="17">
    <source>
        <dbReference type="PROSITE" id="PS52020"/>
    </source>
</evidence>
<dbReference type="Pfam" id="PF08283">
    <property type="entry name" value="Gemini_AL1_M"/>
    <property type="match status" value="1"/>
</dbReference>
<feature type="binding site" evidence="15">
    <location>
        <position position="51"/>
    </location>
    <ligand>
        <name>a divalent metal cation</name>
        <dbReference type="ChEBI" id="CHEBI:60240"/>
    </ligand>
</feature>
<evidence type="ECO:0000256" key="1">
    <source>
        <dbReference type="ARBA" id="ARBA00004147"/>
    </source>
</evidence>
<keyword evidence="11 16" id="KW-0378">Hydrolase</keyword>
<dbReference type="InterPro" id="IPR001301">
    <property type="entry name" value="Gemini_AL1_CLV"/>
</dbReference>
<dbReference type="GO" id="GO:0004386">
    <property type="term" value="F:helicase activity"/>
    <property type="evidence" value="ECO:0007669"/>
    <property type="project" value="UniProtKB-KW"/>
</dbReference>